<evidence type="ECO:0000256" key="1">
    <source>
        <dbReference type="SAM" id="MobiDB-lite"/>
    </source>
</evidence>
<gene>
    <name evidence="3" type="ORF">ACHAWO_002822</name>
</gene>
<name>A0ABD3NST5_9STRA</name>
<organism evidence="3 4">
    <name type="scientific">Cyclotella atomus</name>
    <dbReference type="NCBI Taxonomy" id="382360"/>
    <lineage>
        <taxon>Eukaryota</taxon>
        <taxon>Sar</taxon>
        <taxon>Stramenopiles</taxon>
        <taxon>Ochrophyta</taxon>
        <taxon>Bacillariophyta</taxon>
        <taxon>Coscinodiscophyceae</taxon>
        <taxon>Thalassiosirophycidae</taxon>
        <taxon>Stephanodiscales</taxon>
        <taxon>Stephanodiscaceae</taxon>
        <taxon>Cyclotella</taxon>
    </lineage>
</organism>
<dbReference type="EMBL" id="JALLPJ020000986">
    <property type="protein sequence ID" value="KAL3778421.1"/>
    <property type="molecule type" value="Genomic_DNA"/>
</dbReference>
<evidence type="ECO:0000256" key="2">
    <source>
        <dbReference type="SAM" id="Phobius"/>
    </source>
</evidence>
<reference evidence="3 4" key="1">
    <citation type="submission" date="2024-10" db="EMBL/GenBank/DDBJ databases">
        <title>Updated reference genomes for cyclostephanoid diatoms.</title>
        <authorList>
            <person name="Roberts W.R."/>
            <person name="Alverson A.J."/>
        </authorList>
    </citation>
    <scope>NUCLEOTIDE SEQUENCE [LARGE SCALE GENOMIC DNA]</scope>
    <source>
        <strain evidence="3 4">AJA010-31</strain>
    </source>
</reference>
<keyword evidence="2" id="KW-0812">Transmembrane</keyword>
<accession>A0ABD3NST5</accession>
<feature type="transmembrane region" description="Helical" evidence="2">
    <location>
        <begin position="41"/>
        <end position="59"/>
    </location>
</feature>
<keyword evidence="4" id="KW-1185">Reference proteome</keyword>
<keyword evidence="2" id="KW-1133">Transmembrane helix</keyword>
<proteinExistence type="predicted"/>
<sequence length="1262" mass="140926">MSTYQHGGTRVFDEEAEPLTNNNHYAPPRSNDDTSSSFKKWSFRLGAIAIAAMAGYAAVQASISDASVRNAAVLSHGHHPEPKGKEEPKQKHLSGKAEKEMKVAGKAEKEKSSDDELFDEERRYIVRDYDARSTFSNFLPGVAGIFGKPVWSFYVNRGQGIACFGIASKDFPLLEFQTANKAYQMTPYVGFRTFIVGERGGHGKHEDGTSFIMEPFSPENSKLDLSDDDDLKPERTMYVGTNEMEIVEEDPVHGVNTAVKYFVLPEEDFAALVRRTTITNTGDDSLTFSALDGLAKMEPTGGKMQWGLKNIGRTLEGWMGVYHGDDTLTLPFYRMSTEPSDTASVKIEKEGHYCISFIEGENELLPIVYDTEKVFGFSTTLSKPQGLTTRTIEDIVSSPQFGDAKTSAAFAAVQKIKLAPGESATITSFYGKADVVEDLPKIAKTVSQVGYAEEKFERAKELMNELTSSVETHTANHLFDGTIKQNYLDNSLRGGMPVLLGDLDELSRSSNADEDPRLKVFHVFSRIHGDLERDYNDFNIDPTYFSQGPGNYRDVAQNRRNDVVFSPRIGAFVIKQFLSFIQADGYEPLTVEAVAYLVDDENQAARIASVISDDEKSEKIILDILRGGIFRPGQLLNLFETLGVNLSVSKQQAIDEIVSIAHETPMAVYGSGYWADHWEYYLDLIEAYTAIYPDGEEALMYDTELRYFFSTATVQPRSKKYVVDYTFDGKSKHVLQLDATVFDEDKVKEQTAFRNVTTGLIANEANWQRIGKEGKNGTMTSSAIAKLFLLGSIKYATRDAYGMGVEYEGGRPGWNDAMNGLIGMVGSGMPETFELSELLKYVKSVIEKYQRPIVVPSELAEMVESINDALDELLESGYEDEEELSEDVPEPLFKYWDTVAAARESYRNNVQYYFSGNTTEISAEDAIEMLGNWFDQVQLGVARAMKIGSSGIDDDGTSGVPPSYFSYNITEWDLTEGRSAKGLPLANAKAMSVGTFPLFLEGPTRYMKLINDDKEQLEDMYNKVLNSGLRDDVLKMYFLSADLTGQSYDMGRMMAFAAGWLENQSIWMHMSYKYYLQLIRGKLYDQFYSEMRGGGMLPFMDPEIYGRSLMECSSFIASSAFKDPSVVGRGFLARLSGSTAEFLSIWRLMFIGPNPFILNDDGEVEMQLIPALPIWLFEDLESGAKGKRDEDGNLVVSYKLFASIMVTYHNTLETDLFDVEPTSYVVTMTDGTTVEVEGSTIPTETAIQIRKLLGVETIDVYF</sequence>
<keyword evidence="2" id="KW-0472">Membrane</keyword>
<evidence type="ECO:0000313" key="4">
    <source>
        <dbReference type="Proteomes" id="UP001530400"/>
    </source>
</evidence>
<feature type="region of interest" description="Disordered" evidence="1">
    <location>
        <begin position="75"/>
        <end position="113"/>
    </location>
</feature>
<feature type="compositionally biased region" description="Basic and acidic residues" evidence="1">
    <location>
        <begin position="78"/>
        <end position="113"/>
    </location>
</feature>
<dbReference type="AlphaFoldDB" id="A0ABD3NST5"/>
<dbReference type="Proteomes" id="UP001530400">
    <property type="component" value="Unassembled WGS sequence"/>
</dbReference>
<evidence type="ECO:0000313" key="3">
    <source>
        <dbReference type="EMBL" id="KAL3778421.1"/>
    </source>
</evidence>
<protein>
    <submittedName>
        <fullName evidence="3">Uncharacterized protein</fullName>
    </submittedName>
</protein>
<comment type="caution">
    <text evidence="3">The sequence shown here is derived from an EMBL/GenBank/DDBJ whole genome shotgun (WGS) entry which is preliminary data.</text>
</comment>
<feature type="region of interest" description="Disordered" evidence="1">
    <location>
        <begin position="1"/>
        <end position="36"/>
    </location>
</feature>